<dbReference type="PANTHER" id="PTHR33284">
    <property type="entry name" value="RIBOSOMAL PROTEIN L25/GLN-TRNA SYNTHETASE, ANTI-CODON-BINDING DOMAIN-CONTAINING PROTEIN"/>
    <property type="match status" value="1"/>
</dbReference>
<evidence type="ECO:0000256" key="3">
    <source>
        <dbReference type="ARBA" id="ARBA00022980"/>
    </source>
</evidence>
<keyword evidence="2" id="KW-0694">RNA-binding</keyword>
<keyword evidence="1" id="KW-0699">rRNA-binding</keyword>
<dbReference type="EMBL" id="VIGX01000251">
    <property type="protein sequence ID" value="TWS21015.1"/>
    <property type="molecule type" value="Genomic_DNA"/>
</dbReference>
<evidence type="ECO:0000256" key="2">
    <source>
        <dbReference type="ARBA" id="ARBA00022884"/>
    </source>
</evidence>
<evidence type="ECO:0000313" key="7">
    <source>
        <dbReference type="Proteomes" id="UP000319375"/>
    </source>
</evidence>
<evidence type="ECO:0000256" key="1">
    <source>
        <dbReference type="ARBA" id="ARBA00022730"/>
    </source>
</evidence>
<keyword evidence="3 6" id="KW-0689">Ribosomal protein</keyword>
<reference evidence="6 7" key="1">
    <citation type="submission" date="2019-06" db="EMBL/GenBank/DDBJ databases">
        <title>Tsukamurella conjunctivitidis sp. nov., Tsukamurella assacharolytica sp. nov. and Tsukamurella sputae sp. nov. isolated from patients with conjunctivitis, bacteraemia (lymphoma) and respiratory infection (sputum) in Hong Kong.</title>
        <authorList>
            <person name="Teng J.L.L."/>
            <person name="Lee H.H."/>
            <person name="Fong J.Y.H."/>
            <person name="Fok K.M.N."/>
            <person name="Lau S.K.P."/>
            <person name="Woo P.C.Y."/>
        </authorList>
    </citation>
    <scope>NUCLEOTIDE SEQUENCE [LARGE SCALE GENOMIC DNA]</scope>
    <source>
        <strain evidence="6 7">HKU72</strain>
    </source>
</reference>
<feature type="non-terminal residue" evidence="6">
    <location>
        <position position="129"/>
    </location>
</feature>
<dbReference type="GO" id="GO:0022625">
    <property type="term" value="C:cytosolic large ribosomal subunit"/>
    <property type="evidence" value="ECO:0007669"/>
    <property type="project" value="TreeGrafter"/>
</dbReference>
<feature type="domain" description="Large ribosomal subunit protein bL25 L25" evidence="5">
    <location>
        <begin position="7"/>
        <end position="92"/>
    </location>
</feature>
<dbReference type="InterPro" id="IPR011035">
    <property type="entry name" value="Ribosomal_bL25/Gln-tRNA_synth"/>
</dbReference>
<dbReference type="Proteomes" id="UP000319375">
    <property type="component" value="Unassembled WGS sequence"/>
</dbReference>
<evidence type="ECO:0000256" key="4">
    <source>
        <dbReference type="ARBA" id="ARBA00023274"/>
    </source>
</evidence>
<sequence>MSDTSILNATRRTEFGKGSARRARRAGLVPAVVYGHGADPIHLDLPAHELFLTVRSNKNAVVTLRSDQGEQLALVKDIQRHPVSRAILHVDLLAIKAGEKVQVTVPLVVVGEPTPGTVHNVEEFEIPVK</sequence>
<dbReference type="InterPro" id="IPR029751">
    <property type="entry name" value="Ribosomal_L25_dom"/>
</dbReference>
<dbReference type="NCBIfam" id="TIGR00731">
    <property type="entry name" value="bL25_bact_ctc"/>
    <property type="match status" value="1"/>
</dbReference>
<evidence type="ECO:0000259" key="5">
    <source>
        <dbReference type="Pfam" id="PF01386"/>
    </source>
</evidence>
<protein>
    <submittedName>
        <fullName evidence="6">50S ribosomal protein L25</fullName>
    </submittedName>
</protein>
<dbReference type="AlphaFoldDB" id="A0A5C5RFZ0"/>
<gene>
    <name evidence="6" type="ORF">FK530_25270</name>
</gene>
<dbReference type="GO" id="GO:0008097">
    <property type="term" value="F:5S rRNA binding"/>
    <property type="evidence" value="ECO:0007669"/>
    <property type="project" value="InterPro"/>
</dbReference>
<dbReference type="GO" id="GO:0003735">
    <property type="term" value="F:structural constituent of ribosome"/>
    <property type="evidence" value="ECO:0007669"/>
    <property type="project" value="InterPro"/>
</dbReference>
<dbReference type="CDD" id="cd00495">
    <property type="entry name" value="Ribosomal_L25_TL5_CTC"/>
    <property type="match status" value="1"/>
</dbReference>
<dbReference type="GO" id="GO:0006412">
    <property type="term" value="P:translation"/>
    <property type="evidence" value="ECO:0007669"/>
    <property type="project" value="InterPro"/>
</dbReference>
<dbReference type="RefSeq" id="WP_146489517.1">
    <property type="nucleotide sequence ID" value="NZ_VIGX01000251.1"/>
</dbReference>
<name>A0A5C5RFZ0_9ACTN</name>
<keyword evidence="7" id="KW-1185">Reference proteome</keyword>
<dbReference type="PANTHER" id="PTHR33284:SF1">
    <property type="entry name" value="RIBOSOMAL PROTEIN L25_GLN-TRNA SYNTHETASE, ANTI-CODON-BINDING DOMAIN-CONTAINING PROTEIN"/>
    <property type="match status" value="1"/>
</dbReference>
<accession>A0A5C5RFZ0</accession>
<dbReference type="Pfam" id="PF01386">
    <property type="entry name" value="Ribosomal_L25p"/>
    <property type="match status" value="1"/>
</dbReference>
<keyword evidence="4" id="KW-0687">Ribonucleoprotein</keyword>
<proteinExistence type="predicted"/>
<dbReference type="OrthoDB" id="5242980at2"/>
<organism evidence="6 7">
    <name type="scientific">Tsukamurella conjunctivitidis</name>
    <dbReference type="NCBI Taxonomy" id="2592068"/>
    <lineage>
        <taxon>Bacteria</taxon>
        <taxon>Bacillati</taxon>
        <taxon>Actinomycetota</taxon>
        <taxon>Actinomycetes</taxon>
        <taxon>Mycobacteriales</taxon>
        <taxon>Tsukamurellaceae</taxon>
        <taxon>Tsukamurella</taxon>
    </lineage>
</organism>
<dbReference type="Gene3D" id="2.40.240.10">
    <property type="entry name" value="Ribosomal Protein L25, Chain P"/>
    <property type="match status" value="1"/>
</dbReference>
<comment type="caution">
    <text evidence="6">The sequence shown here is derived from an EMBL/GenBank/DDBJ whole genome shotgun (WGS) entry which is preliminary data.</text>
</comment>
<dbReference type="InterPro" id="IPR020056">
    <property type="entry name" value="Rbsml_bL25/Gln-tRNA_synth_N"/>
</dbReference>
<evidence type="ECO:0000313" key="6">
    <source>
        <dbReference type="EMBL" id="TWS21015.1"/>
    </source>
</evidence>
<dbReference type="InterPro" id="IPR020930">
    <property type="entry name" value="Ribosomal_uL5_bac-type"/>
</dbReference>
<dbReference type="InterPro" id="IPR001021">
    <property type="entry name" value="Ribosomal_bL25_long"/>
</dbReference>
<dbReference type="SUPFAM" id="SSF50715">
    <property type="entry name" value="Ribosomal protein L25-like"/>
    <property type="match status" value="1"/>
</dbReference>